<dbReference type="Proteomes" id="UP000515563">
    <property type="component" value="Chromosome"/>
</dbReference>
<reference evidence="1 2" key="2">
    <citation type="journal article" date="2020" name="Microbiol. Resour. Announc.">
        <title>Antarctic desert soil bacteria exhibit high novel natural product potential, evaluated through long-read genome sequencing and comparative genomics.</title>
        <authorList>
            <person name="Benaud N."/>
            <person name="Edwards R.J."/>
            <person name="Amos T.G."/>
            <person name="D'Agostino P.M."/>
            <person name="Gutierrez-Chavez C."/>
            <person name="Montgomery K."/>
            <person name="Nicetic I."/>
            <person name="Ferrari B.C."/>
        </authorList>
    </citation>
    <scope>NUCLEOTIDE SEQUENCE [LARGE SCALE GENOMIC DNA]</scope>
    <source>
        <strain evidence="1 2">SPB151</strain>
    </source>
</reference>
<sequence length="87" mass="9094">MLALGAAELALAAQKVRDGRAGGWVRQSAYWAGEYREQEAGGDTLNLYDVSARGCGSPSTPLPAERFGCWAYSGGEVGVVDDQAGEV</sequence>
<protein>
    <submittedName>
        <fullName evidence="1">Uncharacterized protein</fullName>
    </submittedName>
</protein>
<gene>
    <name evidence="1" type="ORF">F1D05_05520</name>
</gene>
<reference evidence="2" key="1">
    <citation type="submission" date="2019-09" db="EMBL/GenBank/DDBJ databases">
        <title>Antimicrobial potential of Antarctic Bacteria.</title>
        <authorList>
            <person name="Benaud N."/>
            <person name="Edwards R.J."/>
            <person name="Ferrari B.C."/>
        </authorList>
    </citation>
    <scope>NUCLEOTIDE SEQUENCE [LARGE SCALE GENOMIC DNA]</scope>
    <source>
        <strain evidence="2">SPB151</strain>
    </source>
</reference>
<evidence type="ECO:0000313" key="1">
    <source>
        <dbReference type="EMBL" id="QNE17468.1"/>
    </source>
</evidence>
<proteinExistence type="predicted"/>
<dbReference type="EMBL" id="CP043661">
    <property type="protein sequence ID" value="QNE17468.1"/>
    <property type="molecule type" value="Genomic_DNA"/>
</dbReference>
<keyword evidence="2" id="KW-1185">Reference proteome</keyword>
<organism evidence="1 2">
    <name type="scientific">Kribbella qitaiheensis</name>
    <dbReference type="NCBI Taxonomy" id="1544730"/>
    <lineage>
        <taxon>Bacteria</taxon>
        <taxon>Bacillati</taxon>
        <taxon>Actinomycetota</taxon>
        <taxon>Actinomycetes</taxon>
        <taxon>Propionibacteriales</taxon>
        <taxon>Kribbellaceae</taxon>
        <taxon>Kribbella</taxon>
    </lineage>
</organism>
<dbReference type="KEGG" id="kqi:F1D05_05520"/>
<dbReference type="AlphaFoldDB" id="A0A7G6WU03"/>
<accession>A0A7G6WU03</accession>
<evidence type="ECO:0000313" key="2">
    <source>
        <dbReference type="Proteomes" id="UP000515563"/>
    </source>
</evidence>
<name>A0A7G6WU03_9ACTN</name>